<evidence type="ECO:0000313" key="4">
    <source>
        <dbReference type="EMBL" id="EME71344.1"/>
    </source>
</evidence>
<dbReference type="OrthoDB" id="5183775at2"/>
<dbReference type="AlphaFoldDB" id="M3AFI9"/>
<accession>M3AFI9</accession>
<evidence type="ECO:0000256" key="1">
    <source>
        <dbReference type="ARBA" id="ARBA00004953"/>
    </source>
</evidence>
<comment type="caution">
    <text evidence="4">The sequence shown here is derived from an EMBL/GenBank/DDBJ whole genome shotgun (WGS) entry which is preliminary data.</text>
</comment>
<dbReference type="NCBIfam" id="NF005968">
    <property type="entry name" value="PRK08057.1-2"/>
    <property type="match status" value="1"/>
</dbReference>
<name>M3AFI9_9PROT</name>
<dbReference type="NCBIfam" id="TIGR00715">
    <property type="entry name" value="precor6x_red"/>
    <property type="match status" value="1"/>
</dbReference>
<dbReference type="eggNOG" id="COG2099">
    <property type="taxonomic scope" value="Bacteria"/>
</dbReference>
<dbReference type="Proteomes" id="UP000011744">
    <property type="component" value="Unassembled WGS sequence"/>
</dbReference>
<comment type="pathway">
    <text evidence="1">Cofactor biosynthesis; adenosylcobalamin biosynthesis.</text>
</comment>
<keyword evidence="2" id="KW-0169">Cobalamin biosynthesis</keyword>
<dbReference type="GO" id="GO:0009236">
    <property type="term" value="P:cobalamin biosynthetic process"/>
    <property type="evidence" value="ECO:0007669"/>
    <property type="project" value="UniProtKB-UniPathway"/>
</dbReference>
<dbReference type="Pfam" id="PF02571">
    <property type="entry name" value="CbiJ"/>
    <property type="match status" value="1"/>
</dbReference>
<dbReference type="PATRIC" id="fig|1244869.3.peg.813"/>
<dbReference type="PANTHER" id="PTHR36925">
    <property type="entry name" value="COBALT-PRECORRIN-6A REDUCTASE"/>
    <property type="match status" value="1"/>
</dbReference>
<proteinExistence type="predicted"/>
<organism evidence="4 5">
    <name type="scientific">Paramagnetospirillum caucaseum</name>
    <dbReference type="NCBI Taxonomy" id="1244869"/>
    <lineage>
        <taxon>Bacteria</taxon>
        <taxon>Pseudomonadati</taxon>
        <taxon>Pseudomonadota</taxon>
        <taxon>Alphaproteobacteria</taxon>
        <taxon>Rhodospirillales</taxon>
        <taxon>Magnetospirillaceae</taxon>
        <taxon>Paramagnetospirillum</taxon>
    </lineage>
</organism>
<dbReference type="UniPathway" id="UPA00148"/>
<dbReference type="STRING" id="1244869.H261_04078"/>
<dbReference type="RefSeq" id="WP_008614574.1">
    <property type="nucleotide sequence ID" value="NZ_AONQ01000006.1"/>
</dbReference>
<dbReference type="PANTHER" id="PTHR36925:SF1">
    <property type="entry name" value="COBALT-PRECORRIN-6A REDUCTASE"/>
    <property type="match status" value="1"/>
</dbReference>
<evidence type="ECO:0000313" key="5">
    <source>
        <dbReference type="Proteomes" id="UP000011744"/>
    </source>
</evidence>
<dbReference type="InterPro" id="IPR003723">
    <property type="entry name" value="Precorrin-6x_reduct"/>
</dbReference>
<protein>
    <submittedName>
        <fullName evidence="4">Precorrin-6x reductase</fullName>
    </submittedName>
</protein>
<keyword evidence="5" id="KW-1185">Reference proteome</keyword>
<evidence type="ECO:0000256" key="3">
    <source>
        <dbReference type="ARBA" id="ARBA00023002"/>
    </source>
</evidence>
<gene>
    <name evidence="4" type="ORF">H261_04078</name>
</gene>
<keyword evidence="3" id="KW-0560">Oxidoreductase</keyword>
<sequence>MTESVLILGGTAEAAELARILAGDHGLRVISSLAGRTAMPRRPPGESRVGGFGGEGGLMDYLRAEAIRLVVDATHPFASRMGWNAARACAALGLPLLRLDRPAWVAGPQDRWTEVENWDEAAAHLRRTSRRAFLAAGRQELAAFVGLDGLWFLLRFAEETPPVPAPARFILIADRGPFVLAGERALLQEHAIDTIVCRNSGGTAARAKLDAAAELGLPVLMHCRPSRPEGPCAGSAQEAAAWVRATLSA</sequence>
<dbReference type="EMBL" id="AONQ01000006">
    <property type="protein sequence ID" value="EME71344.1"/>
    <property type="molecule type" value="Genomic_DNA"/>
</dbReference>
<dbReference type="PROSITE" id="PS51014">
    <property type="entry name" value="COBK_CBIJ"/>
    <property type="match status" value="1"/>
</dbReference>
<dbReference type="GO" id="GO:0016994">
    <property type="term" value="F:precorrin-6A reductase activity"/>
    <property type="evidence" value="ECO:0007669"/>
    <property type="project" value="InterPro"/>
</dbReference>
<reference evidence="4 5" key="1">
    <citation type="journal article" date="2014" name="Genome Announc.">
        <title>Draft Genome Sequence of Magnetospirillum sp. Strain SO-1, a Freshwater Magnetotactic Bacterium Isolated from the Ol'khovka River, Russia.</title>
        <authorList>
            <person name="Grouzdev D.S."/>
            <person name="Dziuba M.V."/>
            <person name="Sukhacheva M.S."/>
            <person name="Mardanov A.V."/>
            <person name="Beletskiy A.V."/>
            <person name="Kuznetsov B.B."/>
            <person name="Skryabin K.G."/>
        </authorList>
    </citation>
    <scope>NUCLEOTIDE SEQUENCE [LARGE SCALE GENOMIC DNA]</scope>
    <source>
        <strain evidence="4 5">SO-1</strain>
    </source>
</reference>
<evidence type="ECO:0000256" key="2">
    <source>
        <dbReference type="ARBA" id="ARBA00022573"/>
    </source>
</evidence>